<keyword evidence="1" id="KW-1185">Reference proteome</keyword>
<evidence type="ECO:0000313" key="1">
    <source>
        <dbReference type="Proteomes" id="UP000887566"/>
    </source>
</evidence>
<sequence length="401" mass="44954">MEELYGALIAEKLIDQQLAKNLWDAGFQTVHSLMELPTDVKELRELLQHDCPALQKIGVAYSLVAAIKKLQSGEIRLDSGPQSGRQSTATFTIAHSEPSSITSEKAPSAPEVKQQLNEMHLTNENNQTNEDKVGAVITKRIERIESALRETISSIEALRESKPIQKYPALAKELRLDLHSSAISILQRRFKAMFDPVLLQFQSNTVDIEAVNEILDQFEKPLITESKLQETIECLREACSFLQEHLLDAIEQEGIPVEASETATTTTTIALTLNMGRAQDENYESIKSFIDSSSPKAIFHWPREPTARKFFSKRVADFVSLYRINNSNGNVHFVCNLNSCIPSDSSLSNCRMAIFVQLIESNRRTLLSLPMSVHPENILADEVTPSTMTLSWQDSMHSNLV</sequence>
<organism evidence="1 2">
    <name type="scientific">Plectus sambesii</name>
    <dbReference type="NCBI Taxonomy" id="2011161"/>
    <lineage>
        <taxon>Eukaryota</taxon>
        <taxon>Metazoa</taxon>
        <taxon>Ecdysozoa</taxon>
        <taxon>Nematoda</taxon>
        <taxon>Chromadorea</taxon>
        <taxon>Plectida</taxon>
        <taxon>Plectina</taxon>
        <taxon>Plectoidea</taxon>
        <taxon>Plectidae</taxon>
        <taxon>Plectus</taxon>
    </lineage>
</organism>
<evidence type="ECO:0000313" key="2">
    <source>
        <dbReference type="WBParaSite" id="PSAMB.scaffold2894size20697.g19547.t1"/>
    </source>
</evidence>
<dbReference type="WBParaSite" id="PSAMB.scaffold2894size20697.g19547.t1">
    <property type="protein sequence ID" value="PSAMB.scaffold2894size20697.g19547.t1"/>
    <property type="gene ID" value="PSAMB.scaffold2894size20697.g19547"/>
</dbReference>
<reference evidence="2" key="1">
    <citation type="submission" date="2022-11" db="UniProtKB">
        <authorList>
            <consortium name="WormBaseParasite"/>
        </authorList>
    </citation>
    <scope>IDENTIFICATION</scope>
</reference>
<dbReference type="AlphaFoldDB" id="A0A914VZJ4"/>
<protein>
    <submittedName>
        <fullName evidence="2">Uncharacterized protein</fullName>
    </submittedName>
</protein>
<name>A0A914VZJ4_9BILA</name>
<proteinExistence type="predicted"/>
<accession>A0A914VZJ4</accession>
<dbReference type="Proteomes" id="UP000887566">
    <property type="component" value="Unplaced"/>
</dbReference>